<dbReference type="HOGENOM" id="CLU_1341365_0_0_4"/>
<dbReference type="eggNOG" id="ENOG5032WYX">
    <property type="taxonomic scope" value="Bacteria"/>
</dbReference>
<evidence type="ECO:0000313" key="2">
    <source>
        <dbReference type="EMBL" id="ABX37831.1"/>
    </source>
</evidence>
<accession>A9BND6</accession>
<keyword evidence="3" id="KW-1185">Reference proteome</keyword>
<dbReference type="EMBL" id="CP000884">
    <property type="protein sequence ID" value="ABX37831.1"/>
    <property type="molecule type" value="Genomic_DNA"/>
</dbReference>
<feature type="compositionally biased region" description="Low complexity" evidence="1">
    <location>
        <begin position="89"/>
        <end position="109"/>
    </location>
</feature>
<dbReference type="Proteomes" id="UP000000784">
    <property type="component" value="Chromosome"/>
</dbReference>
<name>A9BND6_DELAS</name>
<sequence>MASSRHGHSCNVQSGLVGLPAPTMLLQKTAKALEELQPGRRSLPLRERSVLLMADGRTEEQLQQVLGAQTGELIEQLIASGHLQRLAGQAAASSPQAPSMAPAAAKESSPPGPAATLNLAGTRMYLFDMCERMFANRHEDKAQVLRHLLREARDLEALQAAALQLLQTVQEHAGDERADALRERLRHLLPQEAATAQGA</sequence>
<reference evidence="2 3" key="1">
    <citation type="journal article" date="2004" name="Appl. Environ. Microbiol.">
        <title>Mineralization of individual congeners of linear alkylbenzenesulfonate by defined pairs of heterotrophic bacteria.</title>
        <authorList>
            <person name="Schleheck D."/>
            <person name="Knepper T.P."/>
            <person name="Fischer K."/>
            <person name="Cook A.M."/>
        </authorList>
    </citation>
    <scope>NUCLEOTIDE SEQUENCE [LARGE SCALE GENOMIC DNA]</scope>
    <source>
        <strain evidence="3">DSM 14801 / SPH-1</strain>
    </source>
</reference>
<dbReference type="KEGG" id="dac:Daci_5202"/>
<organism evidence="2 3">
    <name type="scientific">Delftia acidovorans (strain DSM 14801 / SPH-1)</name>
    <dbReference type="NCBI Taxonomy" id="398578"/>
    <lineage>
        <taxon>Bacteria</taxon>
        <taxon>Pseudomonadati</taxon>
        <taxon>Pseudomonadota</taxon>
        <taxon>Betaproteobacteria</taxon>
        <taxon>Burkholderiales</taxon>
        <taxon>Comamonadaceae</taxon>
        <taxon>Delftia</taxon>
    </lineage>
</organism>
<evidence type="ECO:0000313" key="3">
    <source>
        <dbReference type="Proteomes" id="UP000000784"/>
    </source>
</evidence>
<evidence type="ECO:0000256" key="1">
    <source>
        <dbReference type="SAM" id="MobiDB-lite"/>
    </source>
</evidence>
<protein>
    <submittedName>
        <fullName evidence="2">Uncharacterized protein</fullName>
    </submittedName>
</protein>
<gene>
    <name evidence="2" type="ordered locus">Daci_5202</name>
</gene>
<feature type="region of interest" description="Disordered" evidence="1">
    <location>
        <begin position="89"/>
        <end position="115"/>
    </location>
</feature>
<proteinExistence type="predicted"/>
<dbReference type="AlphaFoldDB" id="A9BND6"/>
<reference evidence="3" key="2">
    <citation type="submission" date="2007-11" db="EMBL/GenBank/DDBJ databases">
        <title>Complete sequence of Delftia acidovorans DSM 14801 / SPH-1.</title>
        <authorList>
            <person name="Copeland A."/>
            <person name="Lucas S."/>
            <person name="Lapidus A."/>
            <person name="Barry K."/>
            <person name="Glavina del Rio T."/>
            <person name="Dalin E."/>
            <person name="Tice H."/>
            <person name="Pitluck S."/>
            <person name="Lowry S."/>
            <person name="Clum A."/>
            <person name="Schmutz J."/>
            <person name="Larimer F."/>
            <person name="Land M."/>
            <person name="Hauser L."/>
            <person name="Kyrpides N."/>
            <person name="Kim E."/>
            <person name="Schleheck D."/>
            <person name="Richardson P."/>
        </authorList>
    </citation>
    <scope>NUCLEOTIDE SEQUENCE [LARGE SCALE GENOMIC DNA]</scope>
    <source>
        <strain evidence="3">DSM 14801 / SPH-1</strain>
    </source>
</reference>